<evidence type="ECO:0008006" key="3">
    <source>
        <dbReference type="Google" id="ProtNLM"/>
    </source>
</evidence>
<protein>
    <recommendedName>
        <fullName evidence="3">Zinc finger CGNR domain-containing protein</fullName>
    </recommendedName>
</protein>
<dbReference type="EMBL" id="JAUSRB010000002">
    <property type="protein sequence ID" value="MDP9869478.1"/>
    <property type="molecule type" value="Genomic_DNA"/>
</dbReference>
<proteinExistence type="predicted"/>
<keyword evidence="2" id="KW-1185">Reference proteome</keyword>
<dbReference type="Proteomes" id="UP001230426">
    <property type="component" value="Unassembled WGS sequence"/>
</dbReference>
<accession>A0ABT9RJK5</accession>
<evidence type="ECO:0000313" key="2">
    <source>
        <dbReference type="Proteomes" id="UP001230426"/>
    </source>
</evidence>
<reference evidence="1 2" key="1">
    <citation type="submission" date="2023-07" db="EMBL/GenBank/DDBJ databases">
        <title>Sequencing the genomes of 1000 actinobacteria strains.</title>
        <authorList>
            <person name="Klenk H.-P."/>
        </authorList>
    </citation>
    <scope>NUCLEOTIDE SEQUENCE [LARGE SCALE GENOMIC DNA]</scope>
    <source>
        <strain evidence="1 2">DSM 44109</strain>
    </source>
</reference>
<gene>
    <name evidence="1" type="ORF">J2S55_008744</name>
</gene>
<sequence>MPDQGQAEEKNAIAYVCRQQQAIREVLLAERGDAAPLDRVLSALENDTSPAEPLRELHQALVHAGDAVGVYGGTREGTGVLGLLSPRAGKDIYLCPRQSPCTRFHWVEDERGGPPVCGIGRAPMLLKRT</sequence>
<evidence type="ECO:0000313" key="1">
    <source>
        <dbReference type="EMBL" id="MDP9869478.1"/>
    </source>
</evidence>
<organism evidence="1 2">
    <name type="scientific">Streptosporangium brasiliense</name>
    <dbReference type="NCBI Taxonomy" id="47480"/>
    <lineage>
        <taxon>Bacteria</taxon>
        <taxon>Bacillati</taxon>
        <taxon>Actinomycetota</taxon>
        <taxon>Actinomycetes</taxon>
        <taxon>Streptosporangiales</taxon>
        <taxon>Streptosporangiaceae</taxon>
        <taxon>Streptosporangium</taxon>
    </lineage>
</organism>
<dbReference type="RefSeq" id="WP_306873434.1">
    <property type="nucleotide sequence ID" value="NZ_JAUSRB010000002.1"/>
</dbReference>
<comment type="caution">
    <text evidence="1">The sequence shown here is derived from an EMBL/GenBank/DDBJ whole genome shotgun (WGS) entry which is preliminary data.</text>
</comment>
<name>A0ABT9RJK5_9ACTN</name>